<dbReference type="OrthoDB" id="1770457at2"/>
<feature type="transmembrane region" description="Helical" evidence="6">
    <location>
        <begin position="127"/>
        <end position="146"/>
    </location>
</feature>
<keyword evidence="6" id="KW-0046">Antibiotic resistance</keyword>
<evidence type="ECO:0000256" key="3">
    <source>
        <dbReference type="ARBA" id="ARBA00022692"/>
    </source>
</evidence>
<dbReference type="Pfam" id="PF03706">
    <property type="entry name" value="LPG_synthase_TM"/>
    <property type="match status" value="1"/>
</dbReference>
<feature type="transmembrane region" description="Helical" evidence="6">
    <location>
        <begin position="44"/>
        <end position="61"/>
    </location>
</feature>
<dbReference type="EMBL" id="NGKC01000004">
    <property type="protein sequence ID" value="RSU12982.1"/>
    <property type="molecule type" value="Genomic_DNA"/>
</dbReference>
<dbReference type="InterPro" id="IPR022791">
    <property type="entry name" value="L-PG_synthase/AglD"/>
</dbReference>
<evidence type="ECO:0000313" key="7">
    <source>
        <dbReference type="EMBL" id="RSU12982.1"/>
    </source>
</evidence>
<dbReference type="GO" id="GO:0006629">
    <property type="term" value="P:lipid metabolic process"/>
    <property type="evidence" value="ECO:0007669"/>
    <property type="project" value="UniProtKB-KW"/>
</dbReference>
<feature type="transmembrane region" description="Helical" evidence="6">
    <location>
        <begin position="12"/>
        <end position="32"/>
    </location>
</feature>
<dbReference type="PANTHER" id="PTHR39087:SF2">
    <property type="entry name" value="UPF0104 MEMBRANE PROTEIN MJ1595"/>
    <property type="match status" value="1"/>
</dbReference>
<comment type="function">
    <text evidence="6">Catalyzes the transfer of a lysyl group from L-lysyl-tRNA(Lys) to membrane-bound phosphatidylglycerol (PG), which produces lysylphosphatidylglycerol (LPG), a major component of the bacterial membrane with a positive net charge. LPG synthesis contributes to bacterial virulence as it is involved in the resistance mechanism against cationic antimicrobial peptides (CAMP) produces by the host's immune system (defensins, cathelicidins) and by the competing microorganisms.</text>
</comment>
<dbReference type="EC" id="2.3.2.3" evidence="6"/>
<organism evidence="7 8">
    <name type="scientific">Vagococcus acidifermentans</name>
    <dbReference type="NCBI Taxonomy" id="564710"/>
    <lineage>
        <taxon>Bacteria</taxon>
        <taxon>Bacillati</taxon>
        <taxon>Bacillota</taxon>
        <taxon>Bacilli</taxon>
        <taxon>Lactobacillales</taxon>
        <taxon>Enterococcaceae</taxon>
        <taxon>Vagococcus</taxon>
    </lineage>
</organism>
<comment type="similarity">
    <text evidence="6">Belongs to the LPG synthase family.</text>
</comment>
<feature type="transmembrane region" description="Helical" evidence="6">
    <location>
        <begin position="262"/>
        <end position="281"/>
    </location>
</feature>
<gene>
    <name evidence="6" type="primary">mprF</name>
    <name evidence="7" type="ORF">CBF27_05455</name>
</gene>
<keyword evidence="6" id="KW-0443">Lipid metabolism</keyword>
<dbReference type="GO" id="GO:0005886">
    <property type="term" value="C:plasma membrane"/>
    <property type="evidence" value="ECO:0007669"/>
    <property type="project" value="UniProtKB-SubCell"/>
</dbReference>
<accession>A0A430AY38</accession>
<protein>
    <recommendedName>
        <fullName evidence="6">Phosphatidylglycerol lysyltransferase</fullName>
        <ecNumber evidence="6">2.3.2.3</ecNumber>
    </recommendedName>
    <alternativeName>
        <fullName evidence="6">Lysylphosphatidylglycerol synthase</fullName>
    </alternativeName>
</protein>
<keyword evidence="5 6" id="KW-0472">Membrane</keyword>
<comment type="caution">
    <text evidence="7">The sequence shown here is derived from an EMBL/GenBank/DDBJ whole genome shotgun (WGS) entry which is preliminary data.</text>
</comment>
<keyword evidence="8" id="KW-1185">Reference proteome</keyword>
<feature type="transmembrane region" description="Helical" evidence="6">
    <location>
        <begin position="301"/>
        <end position="325"/>
    </location>
</feature>
<evidence type="ECO:0000256" key="2">
    <source>
        <dbReference type="ARBA" id="ARBA00022475"/>
    </source>
</evidence>
<evidence type="ECO:0000256" key="6">
    <source>
        <dbReference type="RuleBase" id="RU363042"/>
    </source>
</evidence>
<dbReference type="AlphaFoldDB" id="A0A430AY38"/>
<dbReference type="Proteomes" id="UP000286773">
    <property type="component" value="Unassembled WGS sequence"/>
</dbReference>
<dbReference type="GO" id="GO:0050071">
    <property type="term" value="F:phosphatidylglycerol lysyltransferase activity"/>
    <property type="evidence" value="ECO:0007669"/>
    <property type="project" value="UniProtKB-EC"/>
</dbReference>
<keyword evidence="2" id="KW-1003">Cell membrane</keyword>
<evidence type="ECO:0000256" key="4">
    <source>
        <dbReference type="ARBA" id="ARBA00022989"/>
    </source>
</evidence>
<comment type="catalytic activity">
    <reaction evidence="6">
        <text>L-lysyl-tRNA(Lys) + a 1,2-diacyl-sn-glycero-3-phospho-(1'-sn-glycerol) = a 1,2-diacyl-sn-glycero-3-phospho-1'-(3'-O-L-lysyl)-sn-glycerol + tRNA(Lys)</text>
        <dbReference type="Rhea" id="RHEA:10668"/>
        <dbReference type="Rhea" id="RHEA-COMP:9696"/>
        <dbReference type="Rhea" id="RHEA-COMP:9697"/>
        <dbReference type="ChEBI" id="CHEBI:64716"/>
        <dbReference type="ChEBI" id="CHEBI:75792"/>
        <dbReference type="ChEBI" id="CHEBI:78442"/>
        <dbReference type="ChEBI" id="CHEBI:78529"/>
        <dbReference type="EC" id="2.3.2.3"/>
    </reaction>
</comment>
<dbReference type="GO" id="GO:0046677">
    <property type="term" value="P:response to antibiotic"/>
    <property type="evidence" value="ECO:0007669"/>
    <property type="project" value="UniProtKB-KW"/>
</dbReference>
<feature type="transmembrane region" description="Helical" evidence="6">
    <location>
        <begin position="153"/>
        <end position="177"/>
    </location>
</feature>
<keyword evidence="3 6" id="KW-0812">Transmembrane</keyword>
<evidence type="ECO:0000256" key="5">
    <source>
        <dbReference type="ARBA" id="ARBA00023136"/>
    </source>
</evidence>
<keyword evidence="6" id="KW-0808">Transferase</keyword>
<feature type="transmembrane region" description="Helical" evidence="6">
    <location>
        <begin position="82"/>
        <end position="107"/>
    </location>
</feature>
<evidence type="ECO:0000313" key="8">
    <source>
        <dbReference type="Proteomes" id="UP000286773"/>
    </source>
</evidence>
<keyword evidence="4 6" id="KW-1133">Transmembrane helix</keyword>
<evidence type="ECO:0000256" key="1">
    <source>
        <dbReference type="ARBA" id="ARBA00004651"/>
    </source>
</evidence>
<dbReference type="PANTHER" id="PTHR39087">
    <property type="entry name" value="UPF0104 MEMBRANE PROTEIN MJ1595"/>
    <property type="match status" value="1"/>
</dbReference>
<name>A0A430AY38_9ENTE</name>
<dbReference type="RefSeq" id="WP_126813182.1">
    <property type="nucleotide sequence ID" value="NZ_NGKC01000004.1"/>
</dbReference>
<proteinExistence type="inferred from homology"/>
<reference evidence="7 8" key="1">
    <citation type="submission" date="2017-05" db="EMBL/GenBank/DDBJ databases">
        <title>Vagococcus spp. assemblies.</title>
        <authorList>
            <person name="Gulvik C.A."/>
        </authorList>
    </citation>
    <scope>NUCLEOTIDE SEQUENCE [LARGE SCALE GENOMIC DNA]</scope>
    <source>
        <strain evidence="7 8">LMG 24798</strain>
    </source>
</reference>
<sequence>MTHKRTARKLLINITVIILMIFIVIQVLQNSLHDIFEGVSQTKPIILAGVSTLGIGFLLLEGKNMAVIAREMSPSFSWRDGFAGYCYIAFYRVLTFGTGTTISEVIYYRKKEVTTAEAVGITSEHMIFYKVGVLVWAVTGFVLQLGHLYRQSPLIIVLVIYGLVMTGGMIFLIVFLLNNEAFHRWLIKFFDRRVKQTFLHNLFDKLNRQITSLRSVIQTSATDKAKLHKVLVLNCLKLVCWYAIPYITFIGSGQRVPFVQSFCLVAIAVAVGGTIPSPAGIGSFDLVYVLLFRPLTGTVDAISSLLLYRFASYALPFLFGIVVALRMKGLAVKNELSELRTTQK</sequence>
<feature type="transmembrane region" description="Helical" evidence="6">
    <location>
        <begin position="230"/>
        <end position="250"/>
    </location>
</feature>
<comment type="subcellular location">
    <subcellularLocation>
        <location evidence="1 6">Cell membrane</location>
        <topology evidence="1 6">Multi-pass membrane protein</topology>
    </subcellularLocation>
</comment>